<sequence length="50" mass="5364">MRAKNQQSVNASLEMTVLSKGKKKHVTSEMIKALLAKLAEGNRAPLALSA</sequence>
<dbReference type="AlphaFoldDB" id="A0A378PIP8"/>
<evidence type="ECO:0000313" key="2">
    <source>
        <dbReference type="Proteomes" id="UP000255102"/>
    </source>
</evidence>
<reference evidence="1 2" key="1">
    <citation type="submission" date="2018-06" db="EMBL/GenBank/DDBJ databases">
        <authorList>
            <consortium name="Pathogen Informatics"/>
            <person name="Doyle S."/>
        </authorList>
    </citation>
    <scope>NUCLEOTIDE SEQUENCE [LARGE SCALE GENOMIC DNA]</scope>
    <source>
        <strain evidence="1 2">NCTC11227</strain>
    </source>
</reference>
<evidence type="ECO:0000313" key="1">
    <source>
        <dbReference type="EMBL" id="STY86653.1"/>
    </source>
</evidence>
<organism evidence="1 2">
    <name type="scientific">Moraxella ovis</name>
    <dbReference type="NCBI Taxonomy" id="29433"/>
    <lineage>
        <taxon>Bacteria</taxon>
        <taxon>Pseudomonadati</taxon>
        <taxon>Pseudomonadota</taxon>
        <taxon>Gammaproteobacteria</taxon>
        <taxon>Moraxellales</taxon>
        <taxon>Moraxellaceae</taxon>
        <taxon>Moraxella</taxon>
    </lineage>
</organism>
<gene>
    <name evidence="1" type="ORF">NCTC11227_00640</name>
</gene>
<dbReference type="RefSeq" id="WP_157079175.1">
    <property type="nucleotide sequence ID" value="NZ_CP011158.1"/>
</dbReference>
<name>A0A378PIP8_9GAMM</name>
<accession>A0A378PIP8</accession>
<proteinExistence type="predicted"/>
<dbReference type="EMBL" id="UGPW01000001">
    <property type="protein sequence ID" value="STY86653.1"/>
    <property type="molecule type" value="Genomic_DNA"/>
</dbReference>
<dbReference type="Proteomes" id="UP000255102">
    <property type="component" value="Unassembled WGS sequence"/>
</dbReference>
<protein>
    <submittedName>
        <fullName evidence="1">Uncharacterized protein</fullName>
    </submittedName>
</protein>